<evidence type="ECO:0000313" key="11">
    <source>
        <dbReference type="EMBL" id="ABU81286.1"/>
    </source>
</evidence>
<comment type="cofactor">
    <cofactor evidence="1">
        <name>[4Fe-4S] cluster</name>
        <dbReference type="ChEBI" id="CHEBI:49883"/>
    </cofactor>
</comment>
<organism evidence="11 12">
    <name type="scientific">Ignicoccus hospitalis (strain KIN4/I / DSM 18386 / JCM 14125)</name>
    <dbReference type="NCBI Taxonomy" id="453591"/>
    <lineage>
        <taxon>Archaea</taxon>
        <taxon>Thermoproteota</taxon>
        <taxon>Thermoprotei</taxon>
        <taxon>Desulfurococcales</taxon>
        <taxon>Desulfurococcaceae</taxon>
        <taxon>Ignicoccus</taxon>
    </lineage>
</organism>
<gene>
    <name evidence="11" type="ordered locus">Igni_0102</name>
</gene>
<dbReference type="GO" id="GO:0046872">
    <property type="term" value="F:metal ion binding"/>
    <property type="evidence" value="ECO:0007669"/>
    <property type="project" value="UniProtKB-KW"/>
</dbReference>
<dbReference type="Pfam" id="PF02754">
    <property type="entry name" value="CCG"/>
    <property type="match status" value="1"/>
</dbReference>
<dbReference type="KEGG" id="iho:Igni_0102"/>
<dbReference type="GeneID" id="5561915"/>
<dbReference type="PROSITE" id="PS00198">
    <property type="entry name" value="4FE4S_FER_1"/>
    <property type="match status" value="1"/>
</dbReference>
<feature type="domain" description="4Fe-4S ferredoxin-type" evidence="10">
    <location>
        <begin position="33"/>
        <end position="62"/>
    </location>
</feature>
<proteinExistence type="predicted"/>
<dbReference type="PROSITE" id="PS51379">
    <property type="entry name" value="4FE4S_FER_2"/>
    <property type="match status" value="2"/>
</dbReference>
<dbReference type="Gene3D" id="3.30.70.20">
    <property type="match status" value="1"/>
</dbReference>
<dbReference type="InterPro" id="IPR004017">
    <property type="entry name" value="Cys_rich_dom"/>
</dbReference>
<keyword evidence="4" id="KW-0479">Metal-binding</keyword>
<sequence length="351" mass="39549">MLYELLSNSCVACDLCASRCPWYPVFKPSQRNLGIREAVESCTMCGNCVLGCPLKVPTHKATFERKVKGLIPNDLKKLRERVEEKGSTFGIKMDWGALKGFPLDERAEWLVLPGGFDPLPTSRNDFLALLWTLRELGVDFTLSTEVPEGFGNFYFDYADPQYFKKKAIKIIKVAKALGVKGLLLSECGADYKVWPRVTSYLKIKHDLRVEMAVNLISKKLRPRHVVRKVPWKTSYHDPCGLSRYNFLTEPPRKILKIISENYEEREPGGRDQLCCGGGGGVSLSEAWKRRAVEAVGRKKVEQFKGVEIVATACAKCKSMLLTYSLLLRGGFRVHRIGYLVAWSMGKPLPPP</sequence>
<dbReference type="GO" id="GO:0051539">
    <property type="term" value="F:4 iron, 4 sulfur cluster binding"/>
    <property type="evidence" value="ECO:0007669"/>
    <property type="project" value="UniProtKB-KW"/>
</dbReference>
<keyword evidence="5" id="KW-0249">Electron transport</keyword>
<evidence type="ECO:0000256" key="9">
    <source>
        <dbReference type="ARBA" id="ARBA00049220"/>
    </source>
</evidence>
<evidence type="ECO:0000256" key="5">
    <source>
        <dbReference type="ARBA" id="ARBA00022982"/>
    </source>
</evidence>
<dbReference type="PhylomeDB" id="A8A8N4"/>
<name>A8A8N4_IGNH4</name>
<reference evidence="11" key="1">
    <citation type="submission" date="2007-08" db="EMBL/GenBank/DDBJ databases">
        <authorList>
            <consortium name="US DOE Joint Genome Institute"/>
            <person name="Copeland A."/>
            <person name="Lucas S."/>
            <person name="Lapidus A."/>
            <person name="Barry K."/>
            <person name="Glavina del Rio T."/>
            <person name="Dalin E."/>
            <person name="Tice H."/>
            <person name="Pitluck S."/>
            <person name="Martinez M."/>
            <person name="Zharchuk I."/>
            <person name="Schmutz J."/>
            <person name="Larimer F."/>
            <person name="Land M."/>
            <person name="Hauser L."/>
            <person name="Kyrpides N."/>
            <person name="Anderson I."/>
            <person name="Richardson P."/>
        </authorList>
    </citation>
    <scope>NUCLEOTIDE SEQUENCE</scope>
    <source>
        <strain>KIN4/I</strain>
    </source>
</reference>
<dbReference type="SUPFAM" id="SSF54862">
    <property type="entry name" value="4Fe-4S ferredoxins"/>
    <property type="match status" value="1"/>
</dbReference>
<dbReference type="AlphaFoldDB" id="A8A8N4"/>
<keyword evidence="2" id="KW-0813">Transport</keyword>
<dbReference type="EMBL" id="CP000816">
    <property type="protein sequence ID" value="ABU81286.1"/>
    <property type="molecule type" value="Genomic_DNA"/>
</dbReference>
<dbReference type="PANTHER" id="PTHR43551">
    <property type="entry name" value="FUMARATE REDUCTASE IRON-SULFUR SUBUNIT"/>
    <property type="match status" value="1"/>
</dbReference>
<reference evidence="11" key="2">
    <citation type="journal article" date="2008" name="Genome Biol.">
        <title>A genomic analysis of the archaeal system Ignicoccus hospitalis-Nanoarchaeum equitans.</title>
        <authorList>
            <person name="Podar M."/>
            <person name="Anderson I."/>
            <person name="Makarova K.S."/>
            <person name="Elkins J.G."/>
            <person name="Ivanova N."/>
            <person name="Wall M.A."/>
            <person name="Lykidis A."/>
            <person name="Mavromatis K."/>
            <person name="Sun H."/>
            <person name="Hudson M.E."/>
            <person name="Chen W."/>
            <person name="Deciu C."/>
            <person name="Hutchison D."/>
            <person name="Eads J.R."/>
            <person name="Anderson A."/>
            <person name="Fernandes F."/>
            <person name="Szeto E."/>
            <person name="Lapidus A."/>
            <person name="Kyrpides N.C."/>
            <person name="Saier M.H.Jr."/>
            <person name="Richardson P.M."/>
            <person name="Rachel R."/>
            <person name="Huber H."/>
            <person name="Eisen J.A."/>
            <person name="Koonin E.V."/>
            <person name="Keller M."/>
            <person name="Stetter K.O."/>
        </authorList>
    </citation>
    <scope>NUCLEOTIDE SEQUENCE [LARGE SCALE GENOMIC DNA]</scope>
    <source>
        <strain evidence="11">KIN4/I</strain>
    </source>
</reference>
<dbReference type="Proteomes" id="UP000000262">
    <property type="component" value="Chromosome"/>
</dbReference>
<dbReference type="InterPro" id="IPR017900">
    <property type="entry name" value="4Fe4S_Fe_S_CS"/>
</dbReference>
<dbReference type="RefSeq" id="WP_011998138.1">
    <property type="nucleotide sequence ID" value="NC_009776.1"/>
</dbReference>
<keyword evidence="3" id="KW-0004">4Fe-4S</keyword>
<dbReference type="STRING" id="453591.Igni_0102"/>
<accession>A8A8N4</accession>
<dbReference type="Gene3D" id="3.40.50.1780">
    <property type="match status" value="1"/>
</dbReference>
<evidence type="ECO:0000259" key="10">
    <source>
        <dbReference type="PROSITE" id="PS51379"/>
    </source>
</evidence>
<keyword evidence="12" id="KW-1185">Reference proteome</keyword>
<keyword evidence="6" id="KW-0560">Oxidoreductase</keyword>
<dbReference type="OrthoDB" id="42878at2157"/>
<evidence type="ECO:0000256" key="1">
    <source>
        <dbReference type="ARBA" id="ARBA00001966"/>
    </source>
</evidence>
<protein>
    <recommendedName>
        <fullName evidence="10">4Fe-4S ferredoxin-type domain-containing protein</fullName>
    </recommendedName>
</protein>
<evidence type="ECO:0000256" key="3">
    <source>
        <dbReference type="ARBA" id="ARBA00022485"/>
    </source>
</evidence>
<evidence type="ECO:0000256" key="4">
    <source>
        <dbReference type="ARBA" id="ARBA00022723"/>
    </source>
</evidence>
<dbReference type="eggNOG" id="arCOG00333">
    <property type="taxonomic scope" value="Archaea"/>
</dbReference>
<evidence type="ECO:0000313" key="12">
    <source>
        <dbReference type="Proteomes" id="UP000000262"/>
    </source>
</evidence>
<dbReference type="InterPro" id="IPR017896">
    <property type="entry name" value="4Fe4S_Fe-S-bd"/>
</dbReference>
<keyword evidence="7" id="KW-0408">Iron</keyword>
<comment type="catalytic activity">
    <reaction evidence="9">
        <text>a quinone + succinate = fumarate + a quinol</text>
        <dbReference type="Rhea" id="RHEA:40523"/>
        <dbReference type="ChEBI" id="CHEBI:24646"/>
        <dbReference type="ChEBI" id="CHEBI:29806"/>
        <dbReference type="ChEBI" id="CHEBI:30031"/>
        <dbReference type="ChEBI" id="CHEBI:132124"/>
        <dbReference type="EC" id="1.3.5.1"/>
    </reaction>
</comment>
<keyword evidence="8" id="KW-0411">Iron-sulfur</keyword>
<feature type="domain" description="4Fe-4S ferredoxin-type" evidence="10">
    <location>
        <begin position="1"/>
        <end position="31"/>
    </location>
</feature>
<dbReference type="Pfam" id="PF13237">
    <property type="entry name" value="Fer4_10"/>
    <property type="match status" value="1"/>
</dbReference>
<dbReference type="GO" id="GO:0008177">
    <property type="term" value="F:succinate dehydrogenase (quinone) activity"/>
    <property type="evidence" value="ECO:0007669"/>
    <property type="project" value="UniProtKB-EC"/>
</dbReference>
<dbReference type="HOGENOM" id="CLU_788961_0_0_2"/>
<evidence type="ECO:0000256" key="6">
    <source>
        <dbReference type="ARBA" id="ARBA00023002"/>
    </source>
</evidence>
<evidence type="ECO:0000256" key="8">
    <source>
        <dbReference type="ARBA" id="ARBA00023014"/>
    </source>
</evidence>
<dbReference type="PANTHER" id="PTHR43551:SF2">
    <property type="entry name" value="FUMARATE REDUCTASE IRON-SULFUR SUBUNIT"/>
    <property type="match status" value="1"/>
</dbReference>
<evidence type="ECO:0000256" key="7">
    <source>
        <dbReference type="ARBA" id="ARBA00023004"/>
    </source>
</evidence>
<evidence type="ECO:0000256" key="2">
    <source>
        <dbReference type="ARBA" id="ARBA00022448"/>
    </source>
</evidence>